<feature type="compositionally biased region" description="Low complexity" evidence="10">
    <location>
        <begin position="36"/>
        <end position="47"/>
    </location>
</feature>
<comment type="cofactor">
    <cofactor evidence="8">
        <name>Zn(2+)</name>
        <dbReference type="ChEBI" id="CHEBI:29105"/>
    </cofactor>
    <text evidence="8">Binds 1 zinc ion per subunit.</text>
</comment>
<evidence type="ECO:0000256" key="7">
    <source>
        <dbReference type="ARBA" id="ARBA00048348"/>
    </source>
</evidence>
<evidence type="ECO:0000256" key="5">
    <source>
        <dbReference type="ARBA" id="ARBA00022833"/>
    </source>
</evidence>
<dbReference type="PROSITE" id="PS00705">
    <property type="entry name" value="PROK_CO2_ANHYDRASE_2"/>
    <property type="match status" value="1"/>
</dbReference>
<name>A0AAD5TE77_9FUNG</name>
<evidence type="ECO:0000256" key="8">
    <source>
        <dbReference type="PIRSR" id="PIRSR601765-1"/>
    </source>
</evidence>
<keyword evidence="4 8" id="KW-0479">Metal-binding</keyword>
<dbReference type="PANTHER" id="PTHR11002">
    <property type="entry name" value="CARBONIC ANHYDRASE"/>
    <property type="match status" value="1"/>
</dbReference>
<dbReference type="PANTHER" id="PTHR11002:SF76">
    <property type="entry name" value="CARBONIC ANHYDRASE"/>
    <property type="match status" value="1"/>
</dbReference>
<comment type="catalytic activity">
    <reaction evidence="7 9">
        <text>hydrogencarbonate + H(+) = CO2 + H2O</text>
        <dbReference type="Rhea" id="RHEA:10748"/>
        <dbReference type="ChEBI" id="CHEBI:15377"/>
        <dbReference type="ChEBI" id="CHEBI:15378"/>
        <dbReference type="ChEBI" id="CHEBI:16526"/>
        <dbReference type="ChEBI" id="CHEBI:17544"/>
        <dbReference type="EC" id="4.2.1.1"/>
    </reaction>
</comment>
<dbReference type="GO" id="GO:0015976">
    <property type="term" value="P:carbon utilization"/>
    <property type="evidence" value="ECO:0007669"/>
    <property type="project" value="InterPro"/>
</dbReference>
<dbReference type="SUPFAM" id="SSF53056">
    <property type="entry name" value="beta-carbonic anhydrase, cab"/>
    <property type="match status" value="1"/>
</dbReference>
<dbReference type="GO" id="GO:0004089">
    <property type="term" value="F:carbonate dehydratase activity"/>
    <property type="evidence" value="ECO:0007669"/>
    <property type="project" value="UniProtKB-UniRule"/>
</dbReference>
<accession>A0AAD5TE77</accession>
<protein>
    <recommendedName>
        <fullName evidence="3 9">Carbonic anhydrase</fullName>
        <ecNumber evidence="3 9">4.2.1.1</ecNumber>
    </recommendedName>
    <alternativeName>
        <fullName evidence="9">Carbonate dehydratase</fullName>
    </alternativeName>
</protein>
<evidence type="ECO:0000256" key="9">
    <source>
        <dbReference type="RuleBase" id="RU003956"/>
    </source>
</evidence>
<comment type="function">
    <text evidence="1 9">Reversible hydration of carbon dioxide.</text>
</comment>
<evidence type="ECO:0000256" key="2">
    <source>
        <dbReference type="ARBA" id="ARBA00006217"/>
    </source>
</evidence>
<dbReference type="SMART" id="SM00947">
    <property type="entry name" value="Pro_CA"/>
    <property type="match status" value="1"/>
</dbReference>
<evidence type="ECO:0000256" key="1">
    <source>
        <dbReference type="ARBA" id="ARBA00002904"/>
    </source>
</evidence>
<dbReference type="InterPro" id="IPR036874">
    <property type="entry name" value="Carbonic_anhydrase_sf"/>
</dbReference>
<evidence type="ECO:0000313" key="11">
    <source>
        <dbReference type="EMBL" id="KAJ3169322.1"/>
    </source>
</evidence>
<dbReference type="Proteomes" id="UP001212152">
    <property type="component" value="Unassembled WGS sequence"/>
</dbReference>
<dbReference type="EMBL" id="JADGJQ010000110">
    <property type="protein sequence ID" value="KAJ3169322.1"/>
    <property type="molecule type" value="Genomic_DNA"/>
</dbReference>
<evidence type="ECO:0000256" key="10">
    <source>
        <dbReference type="SAM" id="MobiDB-lite"/>
    </source>
</evidence>
<gene>
    <name evidence="11" type="ORF">HDU87_000840</name>
</gene>
<reference evidence="11" key="1">
    <citation type="submission" date="2020-05" db="EMBL/GenBank/DDBJ databases">
        <title>Phylogenomic resolution of chytrid fungi.</title>
        <authorList>
            <person name="Stajich J.E."/>
            <person name="Amses K."/>
            <person name="Simmons R."/>
            <person name="Seto K."/>
            <person name="Myers J."/>
            <person name="Bonds A."/>
            <person name="Quandt C.A."/>
            <person name="Barry K."/>
            <person name="Liu P."/>
            <person name="Grigoriev I."/>
            <person name="Longcore J.E."/>
            <person name="James T.Y."/>
        </authorList>
    </citation>
    <scope>NUCLEOTIDE SEQUENCE</scope>
    <source>
        <strain evidence="11">JEL0379</strain>
    </source>
</reference>
<keyword evidence="12" id="KW-1185">Reference proteome</keyword>
<dbReference type="InterPro" id="IPR015892">
    <property type="entry name" value="Carbonic_anhydrase_CS"/>
</dbReference>
<dbReference type="GO" id="GO:0008270">
    <property type="term" value="F:zinc ion binding"/>
    <property type="evidence" value="ECO:0007669"/>
    <property type="project" value="UniProtKB-UniRule"/>
</dbReference>
<evidence type="ECO:0000256" key="6">
    <source>
        <dbReference type="ARBA" id="ARBA00023239"/>
    </source>
</evidence>
<dbReference type="CDD" id="cd00884">
    <property type="entry name" value="beta_CA_cladeB"/>
    <property type="match status" value="1"/>
</dbReference>
<feature type="binding site" evidence="8">
    <location>
        <position position="216"/>
    </location>
    <ligand>
        <name>Zn(2+)</name>
        <dbReference type="ChEBI" id="CHEBI:29105"/>
    </ligand>
</feature>
<feature type="binding site" evidence="8">
    <location>
        <position position="213"/>
    </location>
    <ligand>
        <name>Zn(2+)</name>
        <dbReference type="ChEBI" id="CHEBI:29105"/>
    </ligand>
</feature>
<proteinExistence type="inferred from homology"/>
<feature type="compositionally biased region" description="Low complexity" evidence="10">
    <location>
        <begin position="57"/>
        <end position="66"/>
    </location>
</feature>
<comment type="caution">
    <text evidence="11">The sequence shown here is derived from an EMBL/GenBank/DDBJ whole genome shotgun (WGS) entry which is preliminary data.</text>
</comment>
<dbReference type="EC" id="4.2.1.1" evidence="3 9"/>
<keyword evidence="6 9" id="KW-0456">Lyase</keyword>
<comment type="similarity">
    <text evidence="2 9">Belongs to the beta-class carbonic anhydrase family.</text>
</comment>
<dbReference type="AlphaFoldDB" id="A0AAD5TE77"/>
<organism evidence="11 12">
    <name type="scientific">Geranomyces variabilis</name>
    <dbReference type="NCBI Taxonomy" id="109894"/>
    <lineage>
        <taxon>Eukaryota</taxon>
        <taxon>Fungi</taxon>
        <taxon>Fungi incertae sedis</taxon>
        <taxon>Chytridiomycota</taxon>
        <taxon>Chytridiomycota incertae sedis</taxon>
        <taxon>Chytridiomycetes</taxon>
        <taxon>Spizellomycetales</taxon>
        <taxon>Powellomycetaceae</taxon>
        <taxon>Geranomyces</taxon>
    </lineage>
</organism>
<keyword evidence="5 8" id="KW-0862">Zinc</keyword>
<evidence type="ECO:0000313" key="12">
    <source>
        <dbReference type="Proteomes" id="UP001212152"/>
    </source>
</evidence>
<dbReference type="FunFam" id="3.40.1050.10:FF:000003">
    <property type="entry name" value="Carbonic anhydrase"/>
    <property type="match status" value="1"/>
</dbReference>
<evidence type="ECO:0000256" key="3">
    <source>
        <dbReference type="ARBA" id="ARBA00012925"/>
    </source>
</evidence>
<feature type="binding site" evidence="8">
    <location>
        <position position="150"/>
    </location>
    <ligand>
        <name>Zn(2+)</name>
        <dbReference type="ChEBI" id="CHEBI:29105"/>
    </ligand>
</feature>
<dbReference type="InterPro" id="IPR001765">
    <property type="entry name" value="Carbonic_anhydrase"/>
</dbReference>
<dbReference type="InterPro" id="IPR045066">
    <property type="entry name" value="Beta_CA_cladeB"/>
</dbReference>
<feature type="binding site" evidence="8">
    <location>
        <position position="152"/>
    </location>
    <ligand>
        <name>Zn(2+)</name>
        <dbReference type="ChEBI" id="CHEBI:29105"/>
    </ligand>
</feature>
<sequence>MAAPDPREFSPIDTTVLADRIRRANEQIVPAHSHTSASARFESAAAELDVSEGDPNAAELSAGSAEEGTKAARTSSLRRSSNKKPTPQATTPGGSTTPGETLRRLSKLNLNSSTGTAGFKRFKRRFFADNTSLFSSLQQGQAPKTLLIGCCDSRCDPAIITDCDPGDLFVIRNVSNLVPPYSGAESGALHGTSAAMEFAVKALHVTSIIVLGHTQCGGINALLKGDVKGFEFLESWMQIAQGAKDTTLKNFGDREFAVQQRACEHASILTSLQNLTSYPWIRDRLANGEINITGWYFDFKSGDLLAFQPDEDAFVSLMEGGGDAGNEGSAAAGKGT</sequence>
<feature type="compositionally biased region" description="Low complexity" evidence="10">
    <location>
        <begin position="85"/>
        <end position="100"/>
    </location>
</feature>
<feature type="region of interest" description="Disordered" evidence="10">
    <location>
        <begin position="28"/>
        <end position="102"/>
    </location>
</feature>
<dbReference type="Pfam" id="PF00484">
    <property type="entry name" value="Pro_CA"/>
    <property type="match status" value="1"/>
</dbReference>
<dbReference type="Gene3D" id="3.40.1050.10">
    <property type="entry name" value="Carbonic anhydrase"/>
    <property type="match status" value="1"/>
</dbReference>
<evidence type="ECO:0000256" key="4">
    <source>
        <dbReference type="ARBA" id="ARBA00022723"/>
    </source>
</evidence>